<sequence>MQHGGGDPLHVSWGEPAAEEEPDTALGMDMQVGEDEESRREALLSRLTVTSQPVVPTPARSFSKRTTHSSDLSCRLPLPLTTTPPVSPPIIVRVAPAPEKWWVRAGTEETRLVDPKEESAEQEPFSTYDVFSPPPAVMTPPFTYHHMTEAATSKGHPTATGVITCHHHCANTHTARKAKKFGVKLRHTVLREQEEQVESK</sequence>
<protein>
    <submittedName>
        <fullName evidence="2">Uncharacterized protein</fullName>
    </submittedName>
</protein>
<evidence type="ECO:0000313" key="3">
    <source>
        <dbReference type="Proteomes" id="UP000314294"/>
    </source>
</evidence>
<feature type="region of interest" description="Disordered" evidence="1">
    <location>
        <begin position="1"/>
        <end position="37"/>
    </location>
</feature>
<comment type="caution">
    <text evidence="2">The sequence shown here is derived from an EMBL/GenBank/DDBJ whole genome shotgun (WGS) entry which is preliminary data.</text>
</comment>
<evidence type="ECO:0000256" key="1">
    <source>
        <dbReference type="SAM" id="MobiDB-lite"/>
    </source>
</evidence>
<feature type="region of interest" description="Disordered" evidence="1">
    <location>
        <begin position="112"/>
        <end position="132"/>
    </location>
</feature>
<gene>
    <name evidence="2" type="ORF">EYF80_023154</name>
</gene>
<evidence type="ECO:0000313" key="2">
    <source>
        <dbReference type="EMBL" id="TNN66620.1"/>
    </source>
</evidence>
<keyword evidence="3" id="KW-1185">Reference proteome</keyword>
<dbReference type="Proteomes" id="UP000314294">
    <property type="component" value="Unassembled WGS sequence"/>
</dbReference>
<dbReference type="EMBL" id="SRLO01000216">
    <property type="protein sequence ID" value="TNN66620.1"/>
    <property type="molecule type" value="Genomic_DNA"/>
</dbReference>
<name>A0A4Z2HM23_9TELE</name>
<feature type="region of interest" description="Disordered" evidence="1">
    <location>
        <begin position="50"/>
        <end position="71"/>
    </location>
</feature>
<reference evidence="2 3" key="1">
    <citation type="submission" date="2019-03" db="EMBL/GenBank/DDBJ databases">
        <title>First draft genome of Liparis tanakae, snailfish: a comprehensive survey of snailfish specific genes.</title>
        <authorList>
            <person name="Kim W."/>
            <person name="Song I."/>
            <person name="Jeong J.-H."/>
            <person name="Kim D."/>
            <person name="Kim S."/>
            <person name="Ryu S."/>
            <person name="Song J.Y."/>
            <person name="Lee S.K."/>
        </authorList>
    </citation>
    <scope>NUCLEOTIDE SEQUENCE [LARGE SCALE GENOMIC DNA]</scope>
    <source>
        <tissue evidence="2">Muscle</tissue>
    </source>
</reference>
<accession>A0A4Z2HM23</accession>
<proteinExistence type="predicted"/>
<dbReference type="AlphaFoldDB" id="A0A4Z2HM23"/>
<organism evidence="2 3">
    <name type="scientific">Liparis tanakae</name>
    <name type="common">Tanaka's snailfish</name>
    <dbReference type="NCBI Taxonomy" id="230148"/>
    <lineage>
        <taxon>Eukaryota</taxon>
        <taxon>Metazoa</taxon>
        <taxon>Chordata</taxon>
        <taxon>Craniata</taxon>
        <taxon>Vertebrata</taxon>
        <taxon>Euteleostomi</taxon>
        <taxon>Actinopterygii</taxon>
        <taxon>Neopterygii</taxon>
        <taxon>Teleostei</taxon>
        <taxon>Neoteleostei</taxon>
        <taxon>Acanthomorphata</taxon>
        <taxon>Eupercaria</taxon>
        <taxon>Perciformes</taxon>
        <taxon>Cottioidei</taxon>
        <taxon>Cottales</taxon>
        <taxon>Liparidae</taxon>
        <taxon>Liparis</taxon>
    </lineage>
</organism>